<evidence type="ECO:0000313" key="1">
    <source>
        <dbReference type="EMBL" id="PUT47364.1"/>
    </source>
</evidence>
<reference evidence="2 4" key="2">
    <citation type="submission" date="2018-04" db="EMBL/GenBank/DDBJ databases">
        <title>Whole genome sequence comparison of clinical and drinking water Legionella pneumophila isolates.</title>
        <authorList>
            <person name="Garner E."/>
        </authorList>
    </citation>
    <scope>NUCLEOTIDE SEQUENCE [LARGE SCALE GENOMIC DNA]</scope>
    <source>
        <strain evidence="2 4">WH02</strain>
    </source>
</reference>
<evidence type="ECO:0000313" key="2">
    <source>
        <dbReference type="EMBL" id="TID44868.1"/>
    </source>
</evidence>
<dbReference type="Proteomes" id="UP000306421">
    <property type="component" value="Unassembled WGS sequence"/>
</dbReference>
<dbReference type="AlphaFoldDB" id="A0AB38N6Z4"/>
<evidence type="ECO:0000313" key="4">
    <source>
        <dbReference type="Proteomes" id="UP000306421"/>
    </source>
</evidence>
<proteinExistence type="predicted"/>
<name>A0AB38N6Z4_9GAMM</name>
<gene>
    <name evidence="1" type="ORF">DB745_08475</name>
    <name evidence="2" type="ORF">DIZ81_05060</name>
</gene>
<reference evidence="1 3" key="1">
    <citation type="submission" date="2018-04" db="EMBL/GenBank/DDBJ databases">
        <title>Whole genome sequence comparison of clinical and drinking water Legionella pneumophila isolates associated with the Flint Water Crisis.</title>
        <authorList>
            <person name="Garner E."/>
            <person name="Brown C."/>
            <person name="Schwake O."/>
            <person name="Coil D."/>
            <person name="Jospin G."/>
            <person name="Eisen J."/>
            <person name="Edwards M."/>
            <person name="Pruden A."/>
        </authorList>
    </citation>
    <scope>NUCLEOTIDE SEQUENCE [LARGE SCALE GENOMIC DNA]</scope>
    <source>
        <strain evidence="1 3">Genessee03</strain>
    </source>
</reference>
<comment type="caution">
    <text evidence="2">The sequence shown here is derived from an EMBL/GenBank/DDBJ whole genome shotgun (WGS) entry which is preliminary data.</text>
</comment>
<dbReference type="Proteomes" id="UP000251035">
    <property type="component" value="Unassembled WGS sequence"/>
</dbReference>
<dbReference type="EMBL" id="QFGG01000003">
    <property type="protein sequence ID" value="TID44868.1"/>
    <property type="molecule type" value="Genomic_DNA"/>
</dbReference>
<accession>A0AB38N6Z4</accession>
<evidence type="ECO:0000313" key="3">
    <source>
        <dbReference type="Proteomes" id="UP000251035"/>
    </source>
</evidence>
<dbReference type="EMBL" id="QCXM01000007">
    <property type="protein sequence ID" value="PUT47364.1"/>
    <property type="molecule type" value="Genomic_DNA"/>
</dbReference>
<sequence length="484" mass="55306">MGLGPGKRPIDQRWNYWYNIWPINWCLFFMQDKYSFFTAKTAFTVATEADHTPLHAAISSCTSASEIIHYVTQTNQQHLARMLHTPNKKGLLPIHLIRGLSIAPEEKEALYQCLLPHMKPSVPSLATPVDLKTICNQYKIQPDSPLYGTVKIACLLVNQIRQTDFLSSTHPDISGKDAEDIELLHREIKGCRNEADRKKYERLFTDKDVTYQNEEDDEYCSITAHFTPSVRNTLLQTYAEIPLAAKKANCAEFSDIFVHLFNKLNLKNERIELFEISNSDHGFVVLNRDPDSNPAQFKTWGDRALVVDVWAGKIYPATSIPEQLSTFSSMDITLGKATRHYVFIAPFIPGYHTLALDTDVSLVEETVQFKLAPNSYVGGWIKCLNLSLKELFLFHGYIKPLLKELIAEKKLNEYELAELEYPVETLIYTFLDPYYLKQLTHGQVYLKDIEDRHIIDEVPHPMGYKMPELSSPQETAVGQGQLAK</sequence>
<protein>
    <submittedName>
        <fullName evidence="2">Uncharacterized protein</fullName>
    </submittedName>
</protein>
<organism evidence="2 4">
    <name type="scientific">Legionella taurinensis</name>
    <dbReference type="NCBI Taxonomy" id="70611"/>
    <lineage>
        <taxon>Bacteria</taxon>
        <taxon>Pseudomonadati</taxon>
        <taxon>Pseudomonadota</taxon>
        <taxon>Gammaproteobacteria</taxon>
        <taxon>Legionellales</taxon>
        <taxon>Legionellaceae</taxon>
        <taxon>Legionella</taxon>
    </lineage>
</organism>
<keyword evidence="3" id="KW-1185">Reference proteome</keyword>